<dbReference type="AlphaFoldDB" id="A0A6A6DPI4"/>
<keyword evidence="2" id="KW-1185">Reference proteome</keyword>
<proteinExistence type="predicted"/>
<evidence type="ECO:0000313" key="1">
    <source>
        <dbReference type="EMBL" id="KAF2180883.1"/>
    </source>
</evidence>
<dbReference type="OrthoDB" id="3929549at2759"/>
<gene>
    <name evidence="1" type="ORF">K469DRAFT_714062</name>
</gene>
<protein>
    <submittedName>
        <fullName evidence="1">Uncharacterized protein</fullName>
    </submittedName>
</protein>
<evidence type="ECO:0000313" key="2">
    <source>
        <dbReference type="Proteomes" id="UP000800200"/>
    </source>
</evidence>
<sequence>MVRRLPDGIVNVIQAYLEADRPANEIMEVTKASRATIYRIRLNLDVFGTPYPLNTVKRGRPCTVLRIHELRLLDYLEDRPTAYLNKIQDFLLNEFDLIVSISTIYRVLERNN</sequence>
<dbReference type="EMBL" id="ML994655">
    <property type="protein sequence ID" value="KAF2180883.1"/>
    <property type="molecule type" value="Genomic_DNA"/>
</dbReference>
<accession>A0A6A6DPI4</accession>
<name>A0A6A6DPI4_9PEZI</name>
<dbReference type="Proteomes" id="UP000800200">
    <property type="component" value="Unassembled WGS sequence"/>
</dbReference>
<reference evidence="1" key="1">
    <citation type="journal article" date="2020" name="Stud. Mycol.">
        <title>101 Dothideomycetes genomes: a test case for predicting lifestyles and emergence of pathogens.</title>
        <authorList>
            <person name="Haridas S."/>
            <person name="Albert R."/>
            <person name="Binder M."/>
            <person name="Bloem J."/>
            <person name="Labutti K."/>
            <person name="Salamov A."/>
            <person name="Andreopoulos B."/>
            <person name="Baker S."/>
            <person name="Barry K."/>
            <person name="Bills G."/>
            <person name="Bluhm B."/>
            <person name="Cannon C."/>
            <person name="Castanera R."/>
            <person name="Culley D."/>
            <person name="Daum C."/>
            <person name="Ezra D."/>
            <person name="Gonzalez J."/>
            <person name="Henrissat B."/>
            <person name="Kuo A."/>
            <person name="Liang C."/>
            <person name="Lipzen A."/>
            <person name="Lutzoni F."/>
            <person name="Magnuson J."/>
            <person name="Mondo S."/>
            <person name="Nolan M."/>
            <person name="Ohm R."/>
            <person name="Pangilinan J."/>
            <person name="Park H.-J."/>
            <person name="Ramirez L."/>
            <person name="Alfaro M."/>
            <person name="Sun H."/>
            <person name="Tritt A."/>
            <person name="Yoshinaga Y."/>
            <person name="Zwiers L.-H."/>
            <person name="Turgeon B."/>
            <person name="Goodwin S."/>
            <person name="Spatafora J."/>
            <person name="Crous P."/>
            <person name="Grigoriev I."/>
        </authorList>
    </citation>
    <scope>NUCLEOTIDE SEQUENCE</scope>
    <source>
        <strain evidence="1">CBS 207.26</strain>
    </source>
</reference>
<dbReference type="SUPFAM" id="SSF46689">
    <property type="entry name" value="Homeodomain-like"/>
    <property type="match status" value="1"/>
</dbReference>
<organism evidence="1 2">
    <name type="scientific">Zopfia rhizophila CBS 207.26</name>
    <dbReference type="NCBI Taxonomy" id="1314779"/>
    <lineage>
        <taxon>Eukaryota</taxon>
        <taxon>Fungi</taxon>
        <taxon>Dikarya</taxon>
        <taxon>Ascomycota</taxon>
        <taxon>Pezizomycotina</taxon>
        <taxon>Dothideomycetes</taxon>
        <taxon>Dothideomycetes incertae sedis</taxon>
        <taxon>Zopfiaceae</taxon>
        <taxon>Zopfia</taxon>
    </lineage>
</organism>
<dbReference type="InterPro" id="IPR009057">
    <property type="entry name" value="Homeodomain-like_sf"/>
</dbReference>